<dbReference type="AlphaFoldDB" id="A0A085BF59"/>
<evidence type="ECO:0000256" key="1">
    <source>
        <dbReference type="ARBA" id="ARBA00022801"/>
    </source>
</evidence>
<accession>A0A085BF59</accession>
<dbReference type="RefSeq" id="WP_034976838.1">
    <property type="nucleotide sequence ID" value="NZ_FOFI01000001.1"/>
</dbReference>
<dbReference type="GO" id="GO:0005993">
    <property type="term" value="P:trehalose catabolic process"/>
    <property type="evidence" value="ECO:0007669"/>
    <property type="project" value="TreeGrafter"/>
</dbReference>
<dbReference type="GO" id="GO:0004555">
    <property type="term" value="F:alpha,alpha-trehalase activity"/>
    <property type="evidence" value="ECO:0007669"/>
    <property type="project" value="InterPro"/>
</dbReference>
<keyword evidence="4" id="KW-1185">Reference proteome</keyword>
<name>A0A085BF59_9FLAO</name>
<dbReference type="PANTHER" id="PTHR23403">
    <property type="entry name" value="TREHALASE"/>
    <property type="match status" value="1"/>
</dbReference>
<dbReference type="InterPro" id="IPR001661">
    <property type="entry name" value="Glyco_hydro_37"/>
</dbReference>
<dbReference type="InterPro" id="IPR008928">
    <property type="entry name" value="6-hairpin_glycosidase_sf"/>
</dbReference>
<sequence>MKDQFNIKDIYPIFEAVQKAQIFDDQKAMADMIPLFPISEINDHYENEKSNENFNLKEFVLRNFKFDPAISSIQREEKLPIKQHIEKLWDELTRTAFEDKGTLLKLPKPYIVPGGRFNEFFYWDSYFVMLGLQVSGRIEMMRNIVDNCAYLIHEFGFVPNASRTYFLSRSQPPYFSLMLDLIFESTNDEKIYTQYFETLEKEYKFWMDGEETLQNGQACKRVLKTKNGDILNRYYDDENAPRPESYMIDVEDAETSTNPDFYRDIRAACESGWDFSSRWFADGNSIQTIETLNLAQVDLNCLLWHLEYTLAKASELQNFEDKKRDYSQKAEARKKAINQYFWNEEDKIYKDHNIKTGSQTLSEHIATLYPLFLKLANHDQGSAVSETINEKFLKKGGLITTTRDSGQQWDSPNAWAPYQWLGYMAMKNYGFDDVAENIKNNWCSNVERIYNNTGKLMEKYNAIDTTSIAGGGEYPNQDGFGWTNGVYIKLKTTTIK</sequence>
<dbReference type="OrthoDB" id="106887at2"/>
<dbReference type="STRING" id="421072.SAMN04488097_0472"/>
<protein>
    <submittedName>
        <fullName evidence="3">Trehalase</fullName>
    </submittedName>
</protein>
<keyword evidence="1" id="KW-0378">Hydrolase</keyword>
<evidence type="ECO:0000256" key="2">
    <source>
        <dbReference type="ARBA" id="ARBA00023295"/>
    </source>
</evidence>
<dbReference type="eggNOG" id="COG1626">
    <property type="taxonomic scope" value="Bacteria"/>
</dbReference>
<dbReference type="InterPro" id="IPR018232">
    <property type="entry name" value="Glyco_hydro_37_CS"/>
</dbReference>
<evidence type="ECO:0000313" key="4">
    <source>
        <dbReference type="Proteomes" id="UP000028623"/>
    </source>
</evidence>
<dbReference type="Gene3D" id="1.50.10.10">
    <property type="match status" value="1"/>
</dbReference>
<dbReference type="PROSITE" id="PS00928">
    <property type="entry name" value="TREHALASE_2"/>
    <property type="match status" value="1"/>
</dbReference>
<keyword evidence="2" id="KW-0326">Glycosidase</keyword>
<dbReference type="EMBL" id="JPLY01000004">
    <property type="protein sequence ID" value="KFC21104.1"/>
    <property type="molecule type" value="Genomic_DNA"/>
</dbReference>
<dbReference type="Proteomes" id="UP000028623">
    <property type="component" value="Unassembled WGS sequence"/>
</dbReference>
<dbReference type="PRINTS" id="PR00744">
    <property type="entry name" value="GLHYDRLASE37"/>
</dbReference>
<organism evidence="3 4">
    <name type="scientific">Epilithonimonas lactis</name>
    <dbReference type="NCBI Taxonomy" id="421072"/>
    <lineage>
        <taxon>Bacteria</taxon>
        <taxon>Pseudomonadati</taxon>
        <taxon>Bacteroidota</taxon>
        <taxon>Flavobacteriia</taxon>
        <taxon>Flavobacteriales</taxon>
        <taxon>Weeksellaceae</taxon>
        <taxon>Chryseobacterium group</taxon>
        <taxon>Epilithonimonas</taxon>
    </lineage>
</organism>
<dbReference type="SUPFAM" id="SSF48208">
    <property type="entry name" value="Six-hairpin glycosidases"/>
    <property type="match status" value="1"/>
</dbReference>
<reference evidence="3 4" key="1">
    <citation type="submission" date="2014-07" db="EMBL/GenBank/DDBJ databases">
        <title>Epilithonimonas lactis LMG 22401 Genome.</title>
        <authorList>
            <person name="Pipes S.E."/>
            <person name="Stropko S.J."/>
        </authorList>
    </citation>
    <scope>NUCLEOTIDE SEQUENCE [LARGE SCALE GENOMIC DNA]</scope>
    <source>
        <strain evidence="3 4">LMG 24401</strain>
    </source>
</reference>
<evidence type="ECO:0000313" key="3">
    <source>
        <dbReference type="EMBL" id="KFC21104.1"/>
    </source>
</evidence>
<dbReference type="PANTHER" id="PTHR23403:SF1">
    <property type="entry name" value="TREHALASE"/>
    <property type="match status" value="1"/>
</dbReference>
<dbReference type="InterPro" id="IPR012341">
    <property type="entry name" value="6hp_glycosidase-like_sf"/>
</dbReference>
<comment type="caution">
    <text evidence="3">The sequence shown here is derived from an EMBL/GenBank/DDBJ whole genome shotgun (WGS) entry which is preliminary data.</text>
</comment>
<dbReference type="Pfam" id="PF01204">
    <property type="entry name" value="Trehalase"/>
    <property type="match status" value="1"/>
</dbReference>
<gene>
    <name evidence="3" type="ORF">IO89_12885</name>
</gene>
<proteinExistence type="predicted"/>